<accession>A0ABD2W1Z4</accession>
<dbReference type="AlphaFoldDB" id="A0ABD2W1Z4"/>
<feature type="repeat" description="ANK" evidence="3">
    <location>
        <begin position="274"/>
        <end position="306"/>
    </location>
</feature>
<gene>
    <name evidence="4" type="ORF">TKK_018044</name>
</gene>
<comment type="caution">
    <text evidence="4">The sequence shown here is derived from an EMBL/GenBank/DDBJ whole genome shotgun (WGS) entry which is preliminary data.</text>
</comment>
<evidence type="ECO:0000313" key="5">
    <source>
        <dbReference type="Proteomes" id="UP001627154"/>
    </source>
</evidence>
<protein>
    <submittedName>
        <fullName evidence="4">Uncharacterized protein</fullName>
    </submittedName>
</protein>
<dbReference type="InterPro" id="IPR002110">
    <property type="entry name" value="Ankyrin_rpt"/>
</dbReference>
<dbReference type="EMBL" id="JBJJXI010000146">
    <property type="protein sequence ID" value="KAL3386546.1"/>
    <property type="molecule type" value="Genomic_DNA"/>
</dbReference>
<keyword evidence="1" id="KW-0677">Repeat</keyword>
<dbReference type="PROSITE" id="PS50088">
    <property type="entry name" value="ANK_REPEAT"/>
    <property type="match status" value="4"/>
</dbReference>
<dbReference type="Pfam" id="PF13637">
    <property type="entry name" value="Ank_4"/>
    <property type="match status" value="1"/>
</dbReference>
<dbReference type="Gene3D" id="1.25.40.20">
    <property type="entry name" value="Ankyrin repeat-containing domain"/>
    <property type="match status" value="2"/>
</dbReference>
<dbReference type="PROSITE" id="PS50297">
    <property type="entry name" value="ANK_REP_REGION"/>
    <property type="match status" value="2"/>
</dbReference>
<keyword evidence="2 3" id="KW-0040">ANK repeat</keyword>
<proteinExistence type="predicted"/>
<organism evidence="4 5">
    <name type="scientific">Trichogramma kaykai</name>
    <dbReference type="NCBI Taxonomy" id="54128"/>
    <lineage>
        <taxon>Eukaryota</taxon>
        <taxon>Metazoa</taxon>
        <taxon>Ecdysozoa</taxon>
        <taxon>Arthropoda</taxon>
        <taxon>Hexapoda</taxon>
        <taxon>Insecta</taxon>
        <taxon>Pterygota</taxon>
        <taxon>Neoptera</taxon>
        <taxon>Endopterygota</taxon>
        <taxon>Hymenoptera</taxon>
        <taxon>Apocrita</taxon>
        <taxon>Proctotrupomorpha</taxon>
        <taxon>Chalcidoidea</taxon>
        <taxon>Trichogrammatidae</taxon>
        <taxon>Trichogramma</taxon>
    </lineage>
</organism>
<evidence type="ECO:0000256" key="3">
    <source>
        <dbReference type="PROSITE-ProRule" id="PRU00023"/>
    </source>
</evidence>
<evidence type="ECO:0000313" key="4">
    <source>
        <dbReference type="EMBL" id="KAL3386546.1"/>
    </source>
</evidence>
<name>A0ABD2W1Z4_9HYME</name>
<evidence type="ECO:0000256" key="1">
    <source>
        <dbReference type="ARBA" id="ARBA00022737"/>
    </source>
</evidence>
<feature type="repeat" description="ANK" evidence="3">
    <location>
        <begin position="196"/>
        <end position="228"/>
    </location>
</feature>
<sequence length="714" mass="81991">MRSKMSTSKDKCILSFVNQQKLESLKKLRETVDWENEKERLNFLNQFHKAIKNWTGVFPDLRDYFQPEQIECILLDSLDCARGFLMPKSYSRGKRICEFVAQCDFNNESKADKNDKPLLRRTTVIHRVATNGHLREDKLFVDIISNLFKVYNKFDVNYIDQSGLSHFHVAVMSGCHEVVKSFLELGQDPNYPPQNSLEPPLHLALTYKRKEVVKLLLNHGADPNLLNKEGLTPLQNIIKQDPNEIRDGLARMLFYCSSKRYHPVQVDTRDPNGSGNTLLHLAIRPWSGNLFKLLLRKGANPNLLNAEGLTPLHVTCKMMTAHALAEDLFKLSRKKYRPLQVSTLDKNGNTPLNSYAMLHESPSRRTVVELLLRNGSDPNSANEDGSTPLHHFCKVYNGLECIDTLFKICDELNKTIQVDARDKLGWTPLQWAVANLLPHAVNTLLNRGADLSSFVFPTLNCFGKNRNHMVILSQPIFELNLAARAVGVTEQLKKRGYELYRSEALMIMELFVKYELFEKSGDFEKSWSDCENFRKEIKETPNGPMFKVIEDLLLLQPEEAAKTITYEKYLDLSSCDVISLMPLRLKNACILHLCEKLSRKFFRSWALNCFWELIHYRLPMDCCEMIVDKSFTNQDLYNICLAAELKSLEDGKKKVQSNEVECVKKGLKRTKALKAQKALKRQKNSNRNLIKNVLKCINSKTCGVKKAPERLQDV</sequence>
<keyword evidence="5" id="KW-1185">Reference proteome</keyword>
<feature type="repeat" description="ANK" evidence="3">
    <location>
        <begin position="347"/>
        <end position="383"/>
    </location>
</feature>
<dbReference type="SMART" id="SM00248">
    <property type="entry name" value="ANK"/>
    <property type="match status" value="7"/>
</dbReference>
<feature type="repeat" description="ANK" evidence="3">
    <location>
        <begin position="162"/>
        <end position="194"/>
    </location>
</feature>
<evidence type="ECO:0000256" key="2">
    <source>
        <dbReference type="ARBA" id="ARBA00023043"/>
    </source>
</evidence>
<dbReference type="Pfam" id="PF00023">
    <property type="entry name" value="Ank"/>
    <property type="match status" value="1"/>
</dbReference>
<dbReference type="PANTHER" id="PTHR24178">
    <property type="entry name" value="MOLTING PROTEIN MLT-4"/>
    <property type="match status" value="1"/>
</dbReference>
<dbReference type="Pfam" id="PF12796">
    <property type="entry name" value="Ank_2"/>
    <property type="match status" value="1"/>
</dbReference>
<reference evidence="4 5" key="1">
    <citation type="journal article" date="2024" name="bioRxiv">
        <title>A reference genome for Trichogramma kaykai: A tiny desert-dwelling parasitoid wasp with competing sex-ratio distorters.</title>
        <authorList>
            <person name="Culotta J."/>
            <person name="Lindsey A.R."/>
        </authorList>
    </citation>
    <scope>NUCLEOTIDE SEQUENCE [LARGE SCALE GENOMIC DNA]</scope>
    <source>
        <strain evidence="4 5">KSX58</strain>
    </source>
</reference>
<dbReference type="InterPro" id="IPR036770">
    <property type="entry name" value="Ankyrin_rpt-contain_sf"/>
</dbReference>
<dbReference type="Proteomes" id="UP001627154">
    <property type="component" value="Unassembled WGS sequence"/>
</dbReference>
<dbReference type="SUPFAM" id="SSF48403">
    <property type="entry name" value="Ankyrin repeat"/>
    <property type="match status" value="1"/>
</dbReference>